<reference evidence="2 3" key="1">
    <citation type="submission" date="2016-11" db="EMBL/GenBank/DDBJ databases">
        <authorList>
            <person name="Varghese N."/>
            <person name="Submissions S."/>
        </authorList>
    </citation>
    <scope>NUCLEOTIDE SEQUENCE [LARGE SCALE GENOMIC DNA]</scope>
    <source>
        <strain evidence="2 3">DSM 17919</strain>
    </source>
</reference>
<dbReference type="PANTHER" id="PTHR11138">
    <property type="entry name" value="METHIONYL-TRNA FORMYLTRANSFERASE"/>
    <property type="match status" value="1"/>
</dbReference>
<keyword evidence="2" id="KW-0808">Transferase</keyword>
<protein>
    <submittedName>
        <fullName evidence="2">Methionyl-tRNA formyltransferase</fullName>
    </submittedName>
</protein>
<sequence>MRVIIIGQGWLAAEVLKGISAVEGVKVIAVTSERCGDRFAKAANDFNVPLIATLGDLPDCDVILAAHCHRFVSRVVRDKAKHGVLAYHPSLLPRHRGKDAIHWTLAMKDSIAGGTVYKVDDGADTGEIIAQDWCHVAADDTPQSLWRRALAPMGVRLLIEAITQLKNTGQLSTQKQDESYATWEPSLSRFQLKYT</sequence>
<comment type="caution">
    <text evidence="2">The sequence shown here is derived from an EMBL/GenBank/DDBJ whole genome shotgun (WGS) entry which is preliminary data.</text>
</comment>
<feature type="domain" description="Formyl transferase N-terminal" evidence="1">
    <location>
        <begin position="59"/>
        <end position="161"/>
    </location>
</feature>
<evidence type="ECO:0000313" key="3">
    <source>
        <dbReference type="Proteomes" id="UP000184001"/>
    </source>
</evidence>
<evidence type="ECO:0000259" key="1">
    <source>
        <dbReference type="Pfam" id="PF00551"/>
    </source>
</evidence>
<organism evidence="2 3">
    <name type="scientific">Halodesulfovibrio aestuarii</name>
    <dbReference type="NCBI Taxonomy" id="126333"/>
    <lineage>
        <taxon>Bacteria</taxon>
        <taxon>Pseudomonadati</taxon>
        <taxon>Thermodesulfobacteriota</taxon>
        <taxon>Desulfovibrionia</taxon>
        <taxon>Desulfovibrionales</taxon>
        <taxon>Desulfovibrionaceae</taxon>
        <taxon>Halodesulfovibrio</taxon>
    </lineage>
</organism>
<dbReference type="Pfam" id="PF00551">
    <property type="entry name" value="Formyl_trans_N"/>
    <property type="match status" value="1"/>
</dbReference>
<dbReference type="Gene3D" id="3.40.50.12230">
    <property type="match status" value="1"/>
</dbReference>
<name>A0A8G2C7D4_9BACT</name>
<dbReference type="RefSeq" id="WP_020001597.1">
    <property type="nucleotide sequence ID" value="NZ_CP192219.1"/>
</dbReference>
<dbReference type="InterPro" id="IPR036477">
    <property type="entry name" value="Formyl_transf_N_sf"/>
</dbReference>
<dbReference type="InterPro" id="IPR002376">
    <property type="entry name" value="Formyl_transf_N"/>
</dbReference>
<dbReference type="EMBL" id="FQZR01000002">
    <property type="protein sequence ID" value="SHI61577.1"/>
    <property type="molecule type" value="Genomic_DNA"/>
</dbReference>
<evidence type="ECO:0000313" key="2">
    <source>
        <dbReference type="EMBL" id="SHI61577.1"/>
    </source>
</evidence>
<gene>
    <name evidence="2" type="ORF">SAMN05660830_00464</name>
</gene>
<dbReference type="PANTHER" id="PTHR11138:SF5">
    <property type="entry name" value="METHIONYL-TRNA FORMYLTRANSFERASE, MITOCHONDRIAL"/>
    <property type="match status" value="1"/>
</dbReference>
<dbReference type="GO" id="GO:0004479">
    <property type="term" value="F:methionyl-tRNA formyltransferase activity"/>
    <property type="evidence" value="ECO:0007669"/>
    <property type="project" value="TreeGrafter"/>
</dbReference>
<accession>A0A8G2C7D4</accession>
<dbReference type="SUPFAM" id="SSF53328">
    <property type="entry name" value="Formyltransferase"/>
    <property type="match status" value="1"/>
</dbReference>
<dbReference type="Proteomes" id="UP000184001">
    <property type="component" value="Unassembled WGS sequence"/>
</dbReference>
<dbReference type="AlphaFoldDB" id="A0A8G2C7D4"/>
<proteinExistence type="predicted"/>